<evidence type="ECO:0000256" key="1">
    <source>
        <dbReference type="ARBA" id="ARBA00009437"/>
    </source>
</evidence>
<comment type="similarity">
    <text evidence="1">Belongs to the LysR transcriptional regulatory family.</text>
</comment>
<proteinExistence type="inferred from homology"/>
<evidence type="ECO:0000259" key="2">
    <source>
        <dbReference type="Pfam" id="PF03466"/>
    </source>
</evidence>
<dbReference type="AlphaFoldDB" id="A0A090SLD3"/>
<dbReference type="InterPro" id="IPR058163">
    <property type="entry name" value="LysR-type_TF_proteobact-type"/>
</dbReference>
<evidence type="ECO:0000313" key="4">
    <source>
        <dbReference type="Proteomes" id="UP000029228"/>
    </source>
</evidence>
<organism evidence="3 4">
    <name type="scientific">Vibrio maritimus</name>
    <dbReference type="NCBI Taxonomy" id="990268"/>
    <lineage>
        <taxon>Bacteria</taxon>
        <taxon>Pseudomonadati</taxon>
        <taxon>Pseudomonadota</taxon>
        <taxon>Gammaproteobacteria</taxon>
        <taxon>Vibrionales</taxon>
        <taxon>Vibrionaceae</taxon>
        <taxon>Vibrio</taxon>
    </lineage>
</organism>
<name>A0A090SLD3_9VIBR</name>
<gene>
    <name evidence="3" type="ORF">JCM19235_4417</name>
</gene>
<dbReference type="PANTHER" id="PTHR30537">
    <property type="entry name" value="HTH-TYPE TRANSCRIPTIONAL REGULATOR"/>
    <property type="match status" value="1"/>
</dbReference>
<reference evidence="3 4" key="2">
    <citation type="submission" date="2014-09" db="EMBL/GenBank/DDBJ databases">
        <authorList>
            <consortium name="NBRP consortium"/>
            <person name="Sawabe T."/>
            <person name="Meirelles P."/>
            <person name="Nakanishi M."/>
            <person name="Sayaka M."/>
            <person name="Hattori M."/>
            <person name="Ohkuma M."/>
        </authorList>
    </citation>
    <scope>NUCLEOTIDE SEQUENCE [LARGE SCALE GENOMIC DNA]</scope>
    <source>
        <strain evidence="4">JCM19235</strain>
    </source>
</reference>
<sequence length="56" mass="6749">MPDVMLQEHINNGDLVRVLPEWSANPRDIYMLYNHKDHLPEKVRLFIDFVIDYSLH</sequence>
<dbReference type="GO" id="GO:0043565">
    <property type="term" value="F:sequence-specific DNA binding"/>
    <property type="evidence" value="ECO:0007669"/>
    <property type="project" value="TreeGrafter"/>
</dbReference>
<dbReference type="PANTHER" id="PTHR30537:SF5">
    <property type="entry name" value="HTH-TYPE TRANSCRIPTIONAL ACTIVATOR TTDR-RELATED"/>
    <property type="match status" value="1"/>
</dbReference>
<accession>A0A090SLD3</accession>
<evidence type="ECO:0000313" key="3">
    <source>
        <dbReference type="EMBL" id="GAL20217.1"/>
    </source>
</evidence>
<dbReference type="SUPFAM" id="SSF53850">
    <property type="entry name" value="Periplasmic binding protein-like II"/>
    <property type="match status" value="1"/>
</dbReference>
<dbReference type="GO" id="GO:0003700">
    <property type="term" value="F:DNA-binding transcription factor activity"/>
    <property type="evidence" value="ECO:0007669"/>
    <property type="project" value="TreeGrafter"/>
</dbReference>
<dbReference type="STRING" id="990268.JCM19235_4417"/>
<dbReference type="Gene3D" id="3.40.190.290">
    <property type="match status" value="1"/>
</dbReference>
<keyword evidence="4" id="KW-1185">Reference proteome</keyword>
<dbReference type="GO" id="GO:0006351">
    <property type="term" value="P:DNA-templated transcription"/>
    <property type="evidence" value="ECO:0007669"/>
    <property type="project" value="TreeGrafter"/>
</dbReference>
<comment type="caution">
    <text evidence="3">The sequence shown here is derived from an EMBL/GenBank/DDBJ whole genome shotgun (WGS) entry which is preliminary data.</text>
</comment>
<dbReference type="InterPro" id="IPR005119">
    <property type="entry name" value="LysR_subst-bd"/>
</dbReference>
<dbReference type="Proteomes" id="UP000029228">
    <property type="component" value="Unassembled WGS sequence"/>
</dbReference>
<protein>
    <submittedName>
        <fullName evidence="3">Cyn operon transcriptional activator</fullName>
    </submittedName>
</protein>
<dbReference type="EMBL" id="BBMR01000005">
    <property type="protein sequence ID" value="GAL20217.1"/>
    <property type="molecule type" value="Genomic_DNA"/>
</dbReference>
<dbReference type="Pfam" id="PF03466">
    <property type="entry name" value="LysR_substrate"/>
    <property type="match status" value="1"/>
</dbReference>
<feature type="domain" description="LysR substrate-binding" evidence="2">
    <location>
        <begin position="1"/>
        <end position="52"/>
    </location>
</feature>
<reference evidence="3 4" key="1">
    <citation type="submission" date="2014-09" db="EMBL/GenBank/DDBJ databases">
        <title>Vibrio maritimus JCM 19235. (C45) whole genome shotgun sequence.</title>
        <authorList>
            <person name="Sawabe T."/>
            <person name="Meirelles P."/>
            <person name="Nakanishi M."/>
            <person name="Sayaka M."/>
            <person name="Hattori M."/>
            <person name="Ohkuma M."/>
        </authorList>
    </citation>
    <scope>NUCLEOTIDE SEQUENCE [LARGE SCALE GENOMIC DNA]</scope>
    <source>
        <strain evidence="4">JCM19235</strain>
    </source>
</reference>